<evidence type="ECO:0000313" key="11">
    <source>
        <dbReference type="Proteomes" id="UP000199470"/>
    </source>
</evidence>
<dbReference type="UniPathway" id="UPA00659"/>
<evidence type="ECO:0000313" key="10">
    <source>
        <dbReference type="EMBL" id="SFL88600.1"/>
    </source>
</evidence>
<dbReference type="Gene3D" id="1.10.12.10">
    <property type="entry name" value="Lyase 2-enoyl-coa Hydratase, Chain A, domain 2"/>
    <property type="match status" value="1"/>
</dbReference>
<dbReference type="InterPro" id="IPR018376">
    <property type="entry name" value="Enoyl-CoA_hyd/isom_CS"/>
</dbReference>
<evidence type="ECO:0000256" key="1">
    <source>
        <dbReference type="ARBA" id="ARBA00004275"/>
    </source>
</evidence>
<sequence>MSSTHPSFDTLTLSVEDHIATVRLNRPEKMNAMNLAMWHDIRAAFQWIDAAPQARVAVLEGEGKAFTSGIDLQMMMSLGGQIRNDCDGRTREALRRLILDLQDTLSSLERCRKPVLAAVHGACVGGGIDLIVCADMRYCSADAWFSIKEIDIGMVADVGTLQRLPRLIGDGMARELAYTARRVDGAEARQIGLVNRVFDTPEALRAGVREIAAAIAAKSPLSVRGVKEMLGYARDHTVADGLNYNATWNAAMLMSNDLQESMMANMAKRAPEFKD</sequence>
<keyword evidence="4" id="KW-0276">Fatty acid metabolism</keyword>
<comment type="subcellular location">
    <subcellularLocation>
        <location evidence="1">Peroxisome</location>
    </subcellularLocation>
</comment>
<dbReference type="EMBL" id="FOTW01000009">
    <property type="protein sequence ID" value="SFL88600.1"/>
    <property type="molecule type" value="Genomic_DNA"/>
</dbReference>
<dbReference type="InterPro" id="IPR029045">
    <property type="entry name" value="ClpP/crotonase-like_dom_sf"/>
</dbReference>
<dbReference type="AlphaFoldDB" id="A0A1I4LCD9"/>
<keyword evidence="6" id="KW-0443">Lipid metabolism</keyword>
<organism evidence="10 11">
    <name type="scientific">Rugamonas rubra</name>
    <dbReference type="NCBI Taxonomy" id="758825"/>
    <lineage>
        <taxon>Bacteria</taxon>
        <taxon>Pseudomonadati</taxon>
        <taxon>Pseudomonadota</taxon>
        <taxon>Betaproteobacteria</taxon>
        <taxon>Burkholderiales</taxon>
        <taxon>Oxalobacteraceae</taxon>
        <taxon>Telluria group</taxon>
        <taxon>Rugamonas</taxon>
    </lineage>
</organism>
<dbReference type="NCBIfam" id="NF004794">
    <property type="entry name" value="PRK06142.1"/>
    <property type="match status" value="1"/>
</dbReference>
<keyword evidence="8" id="KW-0413">Isomerase</keyword>
<evidence type="ECO:0000256" key="6">
    <source>
        <dbReference type="ARBA" id="ARBA00023098"/>
    </source>
</evidence>
<protein>
    <submittedName>
        <fullName evidence="10">Enoyl-CoA hydratase</fullName>
    </submittedName>
</protein>
<evidence type="ECO:0000256" key="4">
    <source>
        <dbReference type="ARBA" id="ARBA00022832"/>
    </source>
</evidence>
<dbReference type="STRING" id="758825.SAMN02982985_01873"/>
<evidence type="ECO:0000256" key="7">
    <source>
        <dbReference type="ARBA" id="ARBA00023140"/>
    </source>
</evidence>
<dbReference type="Proteomes" id="UP000199470">
    <property type="component" value="Unassembled WGS sequence"/>
</dbReference>
<dbReference type="PANTHER" id="PTHR43149">
    <property type="entry name" value="ENOYL-COA HYDRATASE"/>
    <property type="match status" value="1"/>
</dbReference>
<dbReference type="SUPFAM" id="SSF52096">
    <property type="entry name" value="ClpP/crotonase"/>
    <property type="match status" value="1"/>
</dbReference>
<keyword evidence="11" id="KW-1185">Reference proteome</keyword>
<accession>A0A1I4LCD9</accession>
<keyword evidence="5" id="KW-0007">Acetylation</keyword>
<name>A0A1I4LCD9_9BURK</name>
<evidence type="ECO:0000256" key="2">
    <source>
        <dbReference type="ARBA" id="ARBA00005005"/>
    </source>
</evidence>
<comment type="pathway">
    <text evidence="2">Lipid metabolism; fatty acid beta-oxidation.</text>
</comment>
<keyword evidence="7" id="KW-0576">Peroxisome</keyword>
<gene>
    <name evidence="10" type="ORF">SAMN02982985_01873</name>
</gene>
<dbReference type="RefSeq" id="WP_093386776.1">
    <property type="nucleotide sequence ID" value="NZ_FOTW01000009.1"/>
</dbReference>
<dbReference type="OrthoDB" id="4608673at2"/>
<dbReference type="Pfam" id="PF00378">
    <property type="entry name" value="ECH_1"/>
    <property type="match status" value="1"/>
</dbReference>
<evidence type="ECO:0000256" key="8">
    <source>
        <dbReference type="ARBA" id="ARBA00023235"/>
    </source>
</evidence>
<dbReference type="GO" id="GO:0006635">
    <property type="term" value="P:fatty acid beta-oxidation"/>
    <property type="evidence" value="ECO:0007669"/>
    <property type="project" value="UniProtKB-UniPathway"/>
</dbReference>
<evidence type="ECO:0000256" key="3">
    <source>
        <dbReference type="ARBA" id="ARBA00005254"/>
    </source>
</evidence>
<dbReference type="FunFam" id="1.10.12.10:FF:000004">
    <property type="entry name" value="Delta3,5-delta2,4-dienoyl-CoA isomerase"/>
    <property type="match status" value="1"/>
</dbReference>
<reference evidence="10 11" key="1">
    <citation type="submission" date="2016-10" db="EMBL/GenBank/DDBJ databases">
        <authorList>
            <person name="de Groot N.N."/>
        </authorList>
    </citation>
    <scope>NUCLEOTIDE SEQUENCE [LARGE SCALE GENOMIC DNA]</scope>
    <source>
        <strain evidence="10 11">ATCC 43154</strain>
    </source>
</reference>
<dbReference type="InterPro" id="IPR045002">
    <property type="entry name" value="Ech1-like"/>
</dbReference>
<dbReference type="Gene3D" id="3.90.226.10">
    <property type="entry name" value="2-enoyl-CoA Hydratase, Chain A, domain 1"/>
    <property type="match status" value="1"/>
</dbReference>
<dbReference type="FunFam" id="3.90.226.10:FF:000024">
    <property type="entry name" value="Delta3,5-delta2,4-dienoyl-CoA isomerase"/>
    <property type="match status" value="1"/>
</dbReference>
<comment type="similarity">
    <text evidence="3 9">Belongs to the enoyl-CoA hydratase/isomerase family.</text>
</comment>
<evidence type="ECO:0000256" key="9">
    <source>
        <dbReference type="RuleBase" id="RU003707"/>
    </source>
</evidence>
<dbReference type="PANTHER" id="PTHR43149:SF1">
    <property type="entry name" value="DELTA(3,5)-DELTA(2,4)-DIENOYL-COA ISOMERASE, MITOCHONDRIAL"/>
    <property type="match status" value="1"/>
</dbReference>
<proteinExistence type="inferred from homology"/>
<dbReference type="GO" id="GO:0016853">
    <property type="term" value="F:isomerase activity"/>
    <property type="evidence" value="ECO:0007669"/>
    <property type="project" value="UniProtKB-KW"/>
</dbReference>
<dbReference type="InterPro" id="IPR001753">
    <property type="entry name" value="Enoyl-CoA_hydra/iso"/>
</dbReference>
<dbReference type="GO" id="GO:0005737">
    <property type="term" value="C:cytoplasm"/>
    <property type="evidence" value="ECO:0007669"/>
    <property type="project" value="UniProtKB-ARBA"/>
</dbReference>
<dbReference type="CDD" id="cd06558">
    <property type="entry name" value="crotonase-like"/>
    <property type="match status" value="1"/>
</dbReference>
<dbReference type="InterPro" id="IPR014748">
    <property type="entry name" value="Enoyl-CoA_hydra_C"/>
</dbReference>
<dbReference type="PROSITE" id="PS00166">
    <property type="entry name" value="ENOYL_COA_HYDRATASE"/>
    <property type="match status" value="1"/>
</dbReference>
<evidence type="ECO:0000256" key="5">
    <source>
        <dbReference type="ARBA" id="ARBA00022990"/>
    </source>
</evidence>